<dbReference type="Proteomes" id="UP000000376">
    <property type="component" value="Chromosome"/>
</dbReference>
<dbReference type="HOGENOM" id="CLU_2650578_0_0_11"/>
<dbReference type="SUPFAM" id="SSF47598">
    <property type="entry name" value="Ribbon-helix-helix"/>
    <property type="match status" value="1"/>
</dbReference>
<accession>D7BMC0</accession>
<sequence>MEQLLIRDLPTGTKQALKNLAAHKGTSMEAEARAILRSALNAKSRSICEALAQKEPDLSEDFIFDPGRNGVGMREIVL</sequence>
<dbReference type="AlphaFoldDB" id="D7BMC0"/>
<keyword evidence="3" id="KW-1185">Reference proteome</keyword>
<dbReference type="Gene3D" id="1.10.1220.10">
    <property type="entry name" value="Met repressor-like"/>
    <property type="match status" value="1"/>
</dbReference>
<reference evidence="2 3" key="1">
    <citation type="journal article" date="2010" name="Stand. Genomic Sci.">
        <title>Complete genome sequence of Arcanobacterium haemolyticum type strain (11018).</title>
        <authorList>
            <person name="Yasawong M."/>
            <person name="Teshima H."/>
            <person name="Lapidus A."/>
            <person name="Nolan M."/>
            <person name="Lucas S."/>
            <person name="Glavina Del Rio T."/>
            <person name="Tice H."/>
            <person name="Cheng J."/>
            <person name="Bruce D."/>
            <person name="Detter C."/>
            <person name="Tapia R."/>
            <person name="Han C."/>
            <person name="Goodwin L."/>
            <person name="Pitluck S."/>
            <person name="Liolios K."/>
            <person name="Ivanova N."/>
            <person name="Mavromatis K."/>
            <person name="Mikhailova N."/>
            <person name="Pati A."/>
            <person name="Chen A."/>
            <person name="Palaniappan K."/>
            <person name="Land M."/>
            <person name="Hauser L."/>
            <person name="Chang Y."/>
            <person name="Jeffries C."/>
            <person name="Rohde M."/>
            <person name="Sikorski J."/>
            <person name="Pukall R."/>
            <person name="Goker M."/>
            <person name="Woyke T."/>
            <person name="Bristow J."/>
            <person name="Eisen J."/>
            <person name="Markowitz V."/>
            <person name="Hugenholtz P."/>
            <person name="Kyrpides N."/>
            <person name="Klenk H."/>
        </authorList>
    </citation>
    <scope>NUCLEOTIDE SEQUENCE [LARGE SCALE GENOMIC DNA]</scope>
    <source>
        <strain evidence="3">ATCC 9345 / DSM 20595 / CCUG 17215 / LMG 16163 / NBRC 15585 / NCTC 8452 / 11018</strain>
    </source>
</reference>
<dbReference type="InterPro" id="IPR013321">
    <property type="entry name" value="Arc_rbn_hlx_hlx"/>
</dbReference>
<dbReference type="STRING" id="644284.Arch_0311"/>
<name>D7BMC0_ARCHD</name>
<dbReference type="InterPro" id="IPR010985">
    <property type="entry name" value="Ribbon_hlx_hlx"/>
</dbReference>
<feature type="domain" description="Antitoxin FitA-like ribbon-helix-helix" evidence="1">
    <location>
        <begin position="3"/>
        <end position="40"/>
    </location>
</feature>
<dbReference type="EMBL" id="CP002045">
    <property type="protein sequence ID" value="ADH92069.1"/>
    <property type="molecule type" value="Genomic_DNA"/>
</dbReference>
<proteinExistence type="predicted"/>
<dbReference type="Pfam" id="PF22513">
    <property type="entry name" value="FitA-like_RHH"/>
    <property type="match status" value="1"/>
</dbReference>
<protein>
    <recommendedName>
        <fullName evidence="1">Antitoxin FitA-like ribbon-helix-helix domain-containing protein</fullName>
    </recommendedName>
</protein>
<evidence type="ECO:0000313" key="3">
    <source>
        <dbReference type="Proteomes" id="UP000000376"/>
    </source>
</evidence>
<evidence type="ECO:0000259" key="1">
    <source>
        <dbReference type="Pfam" id="PF22513"/>
    </source>
</evidence>
<dbReference type="eggNOG" id="COG4691">
    <property type="taxonomic scope" value="Bacteria"/>
</dbReference>
<organism evidence="2 3">
    <name type="scientific">Arcanobacterium haemolyticum (strain ATCC 9345 / DSM 20595 / CCM 5947 / CCUG 17215 / LMG 16163 / NBRC 15585 / NCTC 8452 / 11018)</name>
    <dbReference type="NCBI Taxonomy" id="644284"/>
    <lineage>
        <taxon>Bacteria</taxon>
        <taxon>Bacillati</taxon>
        <taxon>Actinomycetota</taxon>
        <taxon>Actinomycetes</taxon>
        <taxon>Actinomycetales</taxon>
        <taxon>Actinomycetaceae</taxon>
        <taxon>Arcanobacterium</taxon>
    </lineage>
</organism>
<dbReference type="OrthoDB" id="2389872at2"/>
<gene>
    <name evidence="2" type="ordered locus">Arch_0311</name>
</gene>
<dbReference type="KEGG" id="ahe:Arch_0311"/>
<dbReference type="InterPro" id="IPR053853">
    <property type="entry name" value="FitA-like_RHH"/>
</dbReference>
<dbReference type="GO" id="GO:0006355">
    <property type="term" value="P:regulation of DNA-templated transcription"/>
    <property type="evidence" value="ECO:0007669"/>
    <property type="project" value="InterPro"/>
</dbReference>
<evidence type="ECO:0000313" key="2">
    <source>
        <dbReference type="EMBL" id="ADH92069.1"/>
    </source>
</evidence>
<dbReference type="RefSeq" id="WP_013169567.1">
    <property type="nucleotide sequence ID" value="NC_014218.1"/>
</dbReference>